<dbReference type="Proteomes" id="UP000095042">
    <property type="component" value="Unassembled WGS sequence"/>
</dbReference>
<evidence type="ECO:0008006" key="3">
    <source>
        <dbReference type="Google" id="ProtNLM"/>
    </source>
</evidence>
<keyword evidence="2" id="KW-1185">Reference proteome</keyword>
<dbReference type="AlphaFoldDB" id="A0A1E3W9V9"/>
<dbReference type="CDD" id="cd08916">
    <property type="entry name" value="TrHb3_P"/>
    <property type="match status" value="1"/>
</dbReference>
<comment type="caution">
    <text evidence="1">The sequence shown here is derived from an EMBL/GenBank/DDBJ whole genome shotgun (WGS) entry which is preliminary data.</text>
</comment>
<dbReference type="EMBL" id="LPWD01000268">
    <property type="protein sequence ID" value="ODS02615.1"/>
    <property type="molecule type" value="Genomic_DNA"/>
</dbReference>
<dbReference type="Gene3D" id="1.10.490.10">
    <property type="entry name" value="Globins"/>
    <property type="match status" value="1"/>
</dbReference>
<gene>
    <name evidence="1" type="ORF">AUC71_01580</name>
</gene>
<reference evidence="1 2" key="1">
    <citation type="journal article" date="2016" name="Environ. Microbiol.">
        <title>New Methyloceanibacter diversity from North Sea sediments includes methanotroph containing solely the soluble methane monooxygenase.</title>
        <authorList>
            <person name="Vekeman B."/>
            <person name="Kerckhof F.M."/>
            <person name="Cremers G."/>
            <person name="de Vos P."/>
            <person name="Vandamme P."/>
            <person name="Boon N."/>
            <person name="Op den Camp H.J."/>
            <person name="Heylen K."/>
        </authorList>
    </citation>
    <scope>NUCLEOTIDE SEQUENCE [LARGE SCALE GENOMIC DNA]</scope>
    <source>
        <strain evidence="1 2">R-67177</strain>
    </source>
</reference>
<dbReference type="GO" id="GO:0019825">
    <property type="term" value="F:oxygen binding"/>
    <property type="evidence" value="ECO:0007669"/>
    <property type="project" value="InterPro"/>
</dbReference>
<dbReference type="InterPro" id="IPR009050">
    <property type="entry name" value="Globin-like_sf"/>
</dbReference>
<dbReference type="InterPro" id="IPR012292">
    <property type="entry name" value="Globin/Proto"/>
</dbReference>
<organism evidence="1 2">
    <name type="scientific">Methyloceanibacter marginalis</name>
    <dbReference type="NCBI Taxonomy" id="1774971"/>
    <lineage>
        <taxon>Bacteria</taxon>
        <taxon>Pseudomonadati</taxon>
        <taxon>Pseudomonadota</taxon>
        <taxon>Alphaproteobacteria</taxon>
        <taxon>Hyphomicrobiales</taxon>
        <taxon>Hyphomicrobiaceae</taxon>
        <taxon>Methyloceanibacter</taxon>
    </lineage>
</organism>
<name>A0A1E3W9V9_9HYPH</name>
<dbReference type="GO" id="GO:0020037">
    <property type="term" value="F:heme binding"/>
    <property type="evidence" value="ECO:0007669"/>
    <property type="project" value="InterPro"/>
</dbReference>
<protein>
    <recommendedName>
        <fullName evidence="3">Globin</fullName>
    </recommendedName>
</protein>
<sequence length="144" mass="16040">MGQMDKNEDGSSGSALAPRVSEEAIARLVDRFYAKVRSDPQLEYVIDNAIVGDWAGHLARMRAFWTAAIAPEGDSPKDPVDAHLRFDGMDRALLTRWIALFDETCSELFDEPLAASFRMKADQIAEKLRFAVSNKVQARTHSTP</sequence>
<evidence type="ECO:0000313" key="1">
    <source>
        <dbReference type="EMBL" id="ODS02615.1"/>
    </source>
</evidence>
<accession>A0A1E3W9V9</accession>
<evidence type="ECO:0000313" key="2">
    <source>
        <dbReference type="Proteomes" id="UP000095042"/>
    </source>
</evidence>
<proteinExistence type="predicted"/>
<dbReference type="SUPFAM" id="SSF46458">
    <property type="entry name" value="Globin-like"/>
    <property type="match status" value="1"/>
</dbReference>